<sequence>MATRPKASQPEDDWTVRERFTCERVCVSKKLVDAVGGAAKEATPGACVTVCGVSAVDACTEACQRAVCVQQSHVPAWNESCEKRCVSECLRTRQGTQES</sequence>
<evidence type="ECO:0000313" key="2">
    <source>
        <dbReference type="Proteomes" id="UP000612055"/>
    </source>
</evidence>
<accession>A0A836BWJ1</accession>
<dbReference type="EMBL" id="JAEHOE010000064">
    <property type="protein sequence ID" value="KAG2490198.1"/>
    <property type="molecule type" value="Genomic_DNA"/>
</dbReference>
<proteinExistence type="predicted"/>
<dbReference type="OrthoDB" id="1875050at2759"/>
<name>A0A836BWJ1_9CHLO</name>
<keyword evidence="2" id="KW-1185">Reference proteome</keyword>
<dbReference type="PANTHER" id="PTHR35548">
    <property type="entry name" value="EXPRESSED PROTEIN"/>
    <property type="match status" value="1"/>
</dbReference>
<dbReference type="PANTHER" id="PTHR35548:SF1">
    <property type="entry name" value="EXPRESSED PROTEIN"/>
    <property type="match status" value="1"/>
</dbReference>
<dbReference type="InterPro" id="IPR038934">
    <property type="entry name" value="At5g64816-like"/>
</dbReference>
<evidence type="ECO:0000313" key="1">
    <source>
        <dbReference type="EMBL" id="KAG2490198.1"/>
    </source>
</evidence>
<dbReference type="AlphaFoldDB" id="A0A836BWJ1"/>
<organism evidence="1 2">
    <name type="scientific">Edaphochlamys debaryana</name>
    <dbReference type="NCBI Taxonomy" id="47281"/>
    <lineage>
        <taxon>Eukaryota</taxon>
        <taxon>Viridiplantae</taxon>
        <taxon>Chlorophyta</taxon>
        <taxon>core chlorophytes</taxon>
        <taxon>Chlorophyceae</taxon>
        <taxon>CS clade</taxon>
        <taxon>Chlamydomonadales</taxon>
        <taxon>Chlamydomonadales incertae sedis</taxon>
        <taxon>Edaphochlamys</taxon>
    </lineage>
</organism>
<gene>
    <name evidence="1" type="ORF">HYH03_011325</name>
</gene>
<dbReference type="Proteomes" id="UP000612055">
    <property type="component" value="Unassembled WGS sequence"/>
</dbReference>
<protein>
    <submittedName>
        <fullName evidence="1">Uncharacterized protein</fullName>
    </submittedName>
</protein>
<comment type="caution">
    <text evidence="1">The sequence shown here is derived from an EMBL/GenBank/DDBJ whole genome shotgun (WGS) entry which is preliminary data.</text>
</comment>
<reference evidence="1" key="1">
    <citation type="journal article" date="2020" name="bioRxiv">
        <title>Comparative genomics of Chlamydomonas.</title>
        <authorList>
            <person name="Craig R.J."/>
            <person name="Hasan A.R."/>
            <person name="Ness R.W."/>
            <person name="Keightley P.D."/>
        </authorList>
    </citation>
    <scope>NUCLEOTIDE SEQUENCE</scope>
    <source>
        <strain evidence="1">CCAP 11/70</strain>
    </source>
</reference>